<dbReference type="RefSeq" id="WP_184662467.1">
    <property type="nucleotide sequence ID" value="NZ_JACHHB010000001.1"/>
</dbReference>
<evidence type="ECO:0000313" key="1">
    <source>
        <dbReference type="EMBL" id="MBB5171984.1"/>
    </source>
</evidence>
<dbReference type="AlphaFoldDB" id="A0A840QI14"/>
<reference evidence="1 2" key="1">
    <citation type="submission" date="2020-08" db="EMBL/GenBank/DDBJ databases">
        <title>Genomic Encyclopedia of Type Strains, Phase IV (KMG-IV): sequencing the most valuable type-strain genomes for metagenomic binning, comparative biology and taxonomic classification.</title>
        <authorList>
            <person name="Goeker M."/>
        </authorList>
    </citation>
    <scope>NUCLEOTIDE SEQUENCE [LARGE SCALE GENOMIC DNA]</scope>
    <source>
        <strain evidence="1 2">DSM 24696</strain>
    </source>
</reference>
<dbReference type="Proteomes" id="UP000551878">
    <property type="component" value="Unassembled WGS sequence"/>
</dbReference>
<organism evidence="1 2">
    <name type="scientific">Texcoconibacillus texcoconensis</name>
    <dbReference type="NCBI Taxonomy" id="1095777"/>
    <lineage>
        <taxon>Bacteria</taxon>
        <taxon>Bacillati</taxon>
        <taxon>Bacillota</taxon>
        <taxon>Bacilli</taxon>
        <taxon>Bacillales</taxon>
        <taxon>Bacillaceae</taxon>
        <taxon>Texcoconibacillus</taxon>
    </lineage>
</organism>
<keyword evidence="2" id="KW-1185">Reference proteome</keyword>
<accession>A0A840QI14</accession>
<dbReference type="EMBL" id="JACHHB010000001">
    <property type="protein sequence ID" value="MBB5171984.1"/>
    <property type="molecule type" value="Genomic_DNA"/>
</dbReference>
<proteinExistence type="predicted"/>
<protein>
    <submittedName>
        <fullName evidence="1">Uncharacterized protein</fullName>
    </submittedName>
</protein>
<gene>
    <name evidence="1" type="ORF">HNQ41_000124</name>
</gene>
<evidence type="ECO:0000313" key="2">
    <source>
        <dbReference type="Proteomes" id="UP000551878"/>
    </source>
</evidence>
<comment type="caution">
    <text evidence="1">The sequence shown here is derived from an EMBL/GenBank/DDBJ whole genome shotgun (WGS) entry which is preliminary data.</text>
</comment>
<sequence length="65" mass="7734">MIAHETYQVSTVTWADSEEKQQKVIDEPSTILIPEDDFERFTLDDKTEEEKQKVKEHVLSFMELF</sequence>
<name>A0A840QI14_9BACI</name>